<name>A0A845BHR2_9NEIS</name>
<dbReference type="EMBL" id="WSSB01000003">
    <property type="protein sequence ID" value="MXR36267.1"/>
    <property type="molecule type" value="Genomic_DNA"/>
</dbReference>
<sequence length="258" mass="28312">MPNWKAFPYAEPAYAYTLASLKKHWPRLHQGDCEPWPQDKAAQEAWRAYHAGDFARAYDTGLTAGTSGINAANKAAMIYLTYLDEDEEHKLEGFQDIAKRCETLQAQAPDNANAWYIHAYALGRYSQGISIARALAQGLGGKVKASLERTLTLAPEHADAMIALGTWHTEIVVKVGAMMAGITYGAKKDEAVRLFEQALALNPESAIARTEYANALAALYGKSRLKDAEKLYEEAAACQAADAMERLDIEAARAELEE</sequence>
<protein>
    <recommendedName>
        <fullName evidence="3">Tetratricopeptide repeat protein</fullName>
    </recommendedName>
</protein>
<comment type="caution">
    <text evidence="1">The sequence shown here is derived from an EMBL/GenBank/DDBJ whole genome shotgun (WGS) entry which is preliminary data.</text>
</comment>
<dbReference type="Gene3D" id="1.25.40.10">
    <property type="entry name" value="Tetratricopeptide repeat domain"/>
    <property type="match status" value="1"/>
</dbReference>
<accession>A0A845BHR2</accession>
<reference evidence="1 2" key="1">
    <citation type="submission" date="2019-12" db="EMBL/GenBank/DDBJ databases">
        <title>Neisseriaceae gen. nov. sp. Genome sequencing and assembly.</title>
        <authorList>
            <person name="Liu Z."/>
            <person name="Li A."/>
        </authorList>
    </citation>
    <scope>NUCLEOTIDE SEQUENCE [LARGE SCALE GENOMIC DNA]</scope>
    <source>
        <strain evidence="1 2">B2N2-7</strain>
    </source>
</reference>
<evidence type="ECO:0008006" key="3">
    <source>
        <dbReference type="Google" id="ProtNLM"/>
    </source>
</evidence>
<dbReference type="RefSeq" id="WP_160795204.1">
    <property type="nucleotide sequence ID" value="NZ_WSSB01000003.1"/>
</dbReference>
<keyword evidence="2" id="KW-1185">Reference proteome</keyword>
<gene>
    <name evidence="1" type="ORF">GQF02_04675</name>
</gene>
<evidence type="ECO:0000313" key="1">
    <source>
        <dbReference type="EMBL" id="MXR36267.1"/>
    </source>
</evidence>
<dbReference type="SUPFAM" id="SSF48452">
    <property type="entry name" value="TPR-like"/>
    <property type="match status" value="1"/>
</dbReference>
<evidence type="ECO:0000313" key="2">
    <source>
        <dbReference type="Proteomes" id="UP000467214"/>
    </source>
</evidence>
<organism evidence="1 2">
    <name type="scientific">Craterilacuibacter sinensis</name>
    <dbReference type="NCBI Taxonomy" id="2686017"/>
    <lineage>
        <taxon>Bacteria</taxon>
        <taxon>Pseudomonadati</taxon>
        <taxon>Pseudomonadota</taxon>
        <taxon>Betaproteobacteria</taxon>
        <taxon>Neisseriales</taxon>
        <taxon>Neisseriaceae</taxon>
        <taxon>Craterilacuibacter</taxon>
    </lineage>
</organism>
<proteinExistence type="predicted"/>
<dbReference type="Proteomes" id="UP000467214">
    <property type="component" value="Unassembled WGS sequence"/>
</dbReference>
<dbReference type="AlphaFoldDB" id="A0A845BHR2"/>
<dbReference type="InterPro" id="IPR011990">
    <property type="entry name" value="TPR-like_helical_dom_sf"/>
</dbReference>